<dbReference type="PANTHER" id="PTHR30535">
    <property type="entry name" value="VITAMIN B12-BINDING PROTEIN"/>
    <property type="match status" value="1"/>
</dbReference>
<sequence>MTTPPGSQPARDRGGASEAPRGRRRRADGPGAVAHRSSSRQGRTLTRRGMPLAVGLVASLLLTGCGAQVQKDAASGAEKTIENCGRTSTYPTPQKPVAYDVSAIEKMFALGLSDRMRGIVLPKTVSSVVEKSPYKEDYGKVETISDSVLGQEAVVSARADWVFAGWQAGFSEARGVTPDSLQDVGIQSYMQNETCKGYQGDTSEPGPLDATNQDLTDLGTIFGVADRAQQLVADLEAKRQKLKDEPRPKDPAKVFVYDSGTSEPYTAGRRTALNDMIELAGATSVSKDLDARWDTVGWESVVTKDPQAIVVVDYNKQPVQEKLDYLKNESPVKDSPAVKNGNIYVMDYGEAVSGPRNMDGARKLADYLRSKDLR</sequence>
<dbReference type="PANTHER" id="PTHR30535:SF7">
    <property type="entry name" value="IRON(III) DICITRATE-BINDING PROTEIN"/>
    <property type="match status" value="1"/>
</dbReference>
<reference evidence="4" key="2">
    <citation type="submission" date="2020-07" db="EMBL/GenBank/DDBJ databases">
        <title>Genome of starter culture bacteria Kocuria salsicia reveals its technological properties and safety for usage in meat industry.</title>
        <authorList>
            <person name="Michael M."/>
            <person name="Konstantin K."/>
            <person name="Evgenii K."/>
            <person name="Galina S."/>
            <person name="Oksana K."/>
            <person name="Andrei L."/>
        </authorList>
    </citation>
    <scope>NUCLEOTIDE SEQUENCE [LARGE SCALE GENOMIC DNA]</scope>
    <source>
        <strain evidence="4">80</strain>
    </source>
</reference>
<name>A0A7D7KZ53_KOCVA</name>
<reference evidence="4" key="1">
    <citation type="submission" date="2017-08" db="EMBL/GenBank/DDBJ databases">
        <authorList>
            <person name="Minaev M."/>
            <person name="Kurbakov K.A."/>
            <person name="Solodovnikova G.I."/>
            <person name="Kuznetsova O.A."/>
            <person name="Lisitsyn A.B."/>
        </authorList>
    </citation>
    <scope>NUCLEOTIDE SEQUENCE</scope>
    <source>
        <strain evidence="4">80</strain>
    </source>
</reference>
<dbReference type="Proteomes" id="UP000216825">
    <property type="component" value="Chromosome"/>
</dbReference>
<dbReference type="InterPro" id="IPR002491">
    <property type="entry name" value="ABC_transptr_periplasmic_BD"/>
</dbReference>
<dbReference type="EMBL" id="CP059343">
    <property type="protein sequence ID" value="QMS56745.1"/>
    <property type="molecule type" value="Genomic_DNA"/>
</dbReference>
<evidence type="ECO:0000256" key="1">
    <source>
        <dbReference type="ARBA" id="ARBA00008814"/>
    </source>
</evidence>
<dbReference type="Pfam" id="PF01497">
    <property type="entry name" value="Peripla_BP_2"/>
    <property type="match status" value="1"/>
</dbReference>
<evidence type="ECO:0000313" key="5">
    <source>
        <dbReference type="Proteomes" id="UP000216825"/>
    </source>
</evidence>
<evidence type="ECO:0000313" key="4">
    <source>
        <dbReference type="EMBL" id="QMS56745.1"/>
    </source>
</evidence>
<evidence type="ECO:0000259" key="3">
    <source>
        <dbReference type="PROSITE" id="PS50983"/>
    </source>
</evidence>
<organism evidence="4 5">
    <name type="scientific">Kocuria varians</name>
    <name type="common">Micrococcus varians</name>
    <dbReference type="NCBI Taxonomy" id="1272"/>
    <lineage>
        <taxon>Bacteria</taxon>
        <taxon>Bacillati</taxon>
        <taxon>Actinomycetota</taxon>
        <taxon>Actinomycetes</taxon>
        <taxon>Micrococcales</taxon>
        <taxon>Micrococcaceae</taxon>
        <taxon>Kocuria</taxon>
    </lineage>
</organism>
<dbReference type="PROSITE" id="PS50983">
    <property type="entry name" value="FE_B12_PBP"/>
    <property type="match status" value="1"/>
</dbReference>
<dbReference type="RefSeq" id="WP_258924088.1">
    <property type="nucleotide sequence ID" value="NZ_CP059343.1"/>
</dbReference>
<evidence type="ECO:0000256" key="2">
    <source>
        <dbReference type="SAM" id="MobiDB-lite"/>
    </source>
</evidence>
<feature type="region of interest" description="Disordered" evidence="2">
    <location>
        <begin position="1"/>
        <end position="47"/>
    </location>
</feature>
<dbReference type="Gene3D" id="3.40.50.1980">
    <property type="entry name" value="Nitrogenase molybdenum iron protein domain"/>
    <property type="match status" value="2"/>
</dbReference>
<proteinExistence type="inferred from homology"/>
<keyword evidence="5" id="KW-1185">Reference proteome</keyword>
<accession>A0A7D7KZ53</accession>
<feature type="domain" description="Fe/B12 periplasmic-binding" evidence="3">
    <location>
        <begin position="95"/>
        <end position="374"/>
    </location>
</feature>
<dbReference type="AlphaFoldDB" id="A0A7D7KZ53"/>
<dbReference type="KEGG" id="kvr:CIB50_0001461"/>
<protein>
    <submittedName>
        <fullName evidence="4">Vitamin B12-binding protein</fullName>
    </submittedName>
</protein>
<dbReference type="SUPFAM" id="SSF53807">
    <property type="entry name" value="Helical backbone' metal receptor"/>
    <property type="match status" value="1"/>
</dbReference>
<gene>
    <name evidence="4" type="primary">btuF</name>
    <name evidence="4" type="ORF">CIB50_0001461</name>
</gene>
<dbReference type="InterPro" id="IPR050902">
    <property type="entry name" value="ABC_Transporter_SBP"/>
</dbReference>
<comment type="similarity">
    <text evidence="1">Belongs to the bacterial solute-binding protein 8 family.</text>
</comment>